<accession>A0AA88HNJ7</accession>
<protein>
    <submittedName>
        <fullName evidence="1">Uncharacterized protein</fullName>
    </submittedName>
</protein>
<name>A0AA88HNJ7_ARTSF</name>
<organism evidence="1 2">
    <name type="scientific">Artemia franciscana</name>
    <name type="common">Brine shrimp</name>
    <name type="synonym">Artemia sanfranciscana</name>
    <dbReference type="NCBI Taxonomy" id="6661"/>
    <lineage>
        <taxon>Eukaryota</taxon>
        <taxon>Metazoa</taxon>
        <taxon>Ecdysozoa</taxon>
        <taxon>Arthropoda</taxon>
        <taxon>Crustacea</taxon>
        <taxon>Branchiopoda</taxon>
        <taxon>Anostraca</taxon>
        <taxon>Artemiidae</taxon>
        <taxon>Artemia</taxon>
    </lineage>
</organism>
<comment type="caution">
    <text evidence="1">The sequence shown here is derived from an EMBL/GenBank/DDBJ whole genome shotgun (WGS) entry which is preliminary data.</text>
</comment>
<dbReference type="Proteomes" id="UP001187531">
    <property type="component" value="Unassembled WGS sequence"/>
</dbReference>
<dbReference type="AlphaFoldDB" id="A0AA88HNJ7"/>
<dbReference type="EMBL" id="JAVRJZ010000015">
    <property type="protein sequence ID" value="KAK2712775.1"/>
    <property type="molecule type" value="Genomic_DNA"/>
</dbReference>
<keyword evidence="2" id="KW-1185">Reference proteome</keyword>
<sequence length="189" mass="21219">METMGTMETMVYTNIPWVYYPWNPFVHVRPRFAYADDFSLLIQYRCLFCIYDVTPIPKKVKSKLSAWLIVPIGQYVASANIVPIGFIVPSAWLIAVSNPFCKLFEVLFVDELKKCSVPPYQLDFQDKIGCFDALSAVAYALMEGKLTGESLAQAAQDVRHIFNLLVQLESGFVSPLLALTVAVLAKNIP</sequence>
<proteinExistence type="predicted"/>
<reference evidence="1" key="1">
    <citation type="submission" date="2023-07" db="EMBL/GenBank/DDBJ databases">
        <title>Chromosome-level genome assembly of Artemia franciscana.</title>
        <authorList>
            <person name="Jo E."/>
        </authorList>
    </citation>
    <scope>NUCLEOTIDE SEQUENCE</scope>
    <source>
        <tissue evidence="1">Whole body</tissue>
    </source>
</reference>
<evidence type="ECO:0000313" key="1">
    <source>
        <dbReference type="EMBL" id="KAK2712775.1"/>
    </source>
</evidence>
<evidence type="ECO:0000313" key="2">
    <source>
        <dbReference type="Proteomes" id="UP001187531"/>
    </source>
</evidence>
<gene>
    <name evidence="1" type="ORF">QYM36_011464</name>
</gene>